<evidence type="ECO:0000313" key="1">
    <source>
        <dbReference type="EMBL" id="GME78608.1"/>
    </source>
</evidence>
<organism evidence="1 2">
    <name type="scientific">Ambrosiozyma monospora</name>
    <name type="common">Yeast</name>
    <name type="synonym">Endomycopsis monosporus</name>
    <dbReference type="NCBI Taxonomy" id="43982"/>
    <lineage>
        <taxon>Eukaryota</taxon>
        <taxon>Fungi</taxon>
        <taxon>Dikarya</taxon>
        <taxon>Ascomycota</taxon>
        <taxon>Saccharomycotina</taxon>
        <taxon>Pichiomycetes</taxon>
        <taxon>Pichiales</taxon>
        <taxon>Pichiaceae</taxon>
        <taxon>Ambrosiozyma</taxon>
    </lineage>
</organism>
<protein>
    <submittedName>
        <fullName evidence="1">Unnamed protein product</fullName>
    </submittedName>
</protein>
<gene>
    <name evidence="1" type="ORF">Amon02_000352600</name>
</gene>
<dbReference type="Proteomes" id="UP001165064">
    <property type="component" value="Unassembled WGS sequence"/>
</dbReference>
<proteinExistence type="predicted"/>
<sequence>MQVISSTSFSTPAGPAYSLSPASPKKVTSASDVTCFSVDDKTEAYLNSQSDDNSDIGSITSTDSTDEFHACSTAEASLFFSKLVEECGSTLVSVSGSGKFFEVIIDSICENDLGNEPEFQGICCPASPPVSFYTESDEPPTSCSST</sequence>
<evidence type="ECO:0000313" key="2">
    <source>
        <dbReference type="Proteomes" id="UP001165064"/>
    </source>
</evidence>
<comment type="caution">
    <text evidence="1">The sequence shown here is derived from an EMBL/GenBank/DDBJ whole genome shotgun (WGS) entry which is preliminary data.</text>
</comment>
<keyword evidence="2" id="KW-1185">Reference proteome</keyword>
<reference evidence="1" key="1">
    <citation type="submission" date="2023-04" db="EMBL/GenBank/DDBJ databases">
        <title>Ambrosiozyma monospora NBRC 10751.</title>
        <authorList>
            <person name="Ichikawa N."/>
            <person name="Sato H."/>
            <person name="Tonouchi N."/>
        </authorList>
    </citation>
    <scope>NUCLEOTIDE SEQUENCE</scope>
    <source>
        <strain evidence="1">NBRC 10751</strain>
    </source>
</reference>
<name>A0ACB5T0V4_AMBMO</name>
<accession>A0ACB5T0V4</accession>
<dbReference type="EMBL" id="BSXS01002256">
    <property type="protein sequence ID" value="GME78608.1"/>
    <property type="molecule type" value="Genomic_DNA"/>
</dbReference>